<evidence type="ECO:0000256" key="7">
    <source>
        <dbReference type="ARBA" id="ARBA00023049"/>
    </source>
</evidence>
<dbReference type="PANTHER" id="PTHR43126:SF1">
    <property type="entry name" value="D-ALANYL-D-ALANINE DIPEPTIDASE"/>
    <property type="match status" value="1"/>
</dbReference>
<keyword evidence="10" id="KW-0732">Signal</keyword>
<evidence type="ECO:0000256" key="10">
    <source>
        <dbReference type="SAM" id="SignalP"/>
    </source>
</evidence>
<evidence type="ECO:0000313" key="11">
    <source>
        <dbReference type="EMBL" id="SDG05427.1"/>
    </source>
</evidence>
<dbReference type="GO" id="GO:0071555">
    <property type="term" value="P:cell wall organization"/>
    <property type="evidence" value="ECO:0007669"/>
    <property type="project" value="UniProtKB-KW"/>
</dbReference>
<keyword evidence="4 9" id="KW-0378">Hydrolase</keyword>
<dbReference type="GO" id="GO:0006508">
    <property type="term" value="P:proteolysis"/>
    <property type="evidence" value="ECO:0007669"/>
    <property type="project" value="UniProtKB-KW"/>
</dbReference>
<gene>
    <name evidence="11" type="ORF">SAMN05444167_4118</name>
</gene>
<comment type="cofactor">
    <cofactor evidence="9">
        <name>Zn(2+)</name>
        <dbReference type="ChEBI" id="CHEBI:29105"/>
    </cofactor>
    <text evidence="9">Binds 1 zinc ion per subunit.</text>
</comment>
<feature type="chain" id="PRO_5009242535" description="D-alanyl-D-alanine dipeptidase" evidence="10">
    <location>
        <begin position="21"/>
        <end position="238"/>
    </location>
</feature>
<protein>
    <recommendedName>
        <fullName evidence="9">D-alanyl-D-alanine dipeptidase</fullName>
        <shortName evidence="9">D-Ala-D-Ala dipeptidase</shortName>
        <ecNumber evidence="9">3.4.13.22</ecNumber>
    </recommendedName>
</protein>
<dbReference type="PANTHER" id="PTHR43126">
    <property type="entry name" value="D-ALANYL-D-ALANINE DIPEPTIDASE"/>
    <property type="match status" value="1"/>
</dbReference>
<dbReference type="EMBL" id="LT629690">
    <property type="protein sequence ID" value="SDG05427.1"/>
    <property type="molecule type" value="Genomic_DNA"/>
</dbReference>
<dbReference type="HAMAP" id="MF_01924">
    <property type="entry name" value="A_A_dipeptidase"/>
    <property type="match status" value="1"/>
</dbReference>
<keyword evidence="5 9" id="KW-0862">Zinc</keyword>
<dbReference type="Pfam" id="PF01427">
    <property type="entry name" value="Peptidase_M15"/>
    <property type="match status" value="1"/>
</dbReference>
<keyword evidence="7 9" id="KW-0482">Metalloprotease</keyword>
<evidence type="ECO:0000256" key="9">
    <source>
        <dbReference type="HAMAP-Rule" id="MF_01924"/>
    </source>
</evidence>
<sequence>MKRVLHFFCSVVLACATLHAQAPSFRITPLRPVEQLRAEALQAQPPKETGNFRAADLVELITLDPTIKLDIRYATSNNFLGTPVYTQARAFLQRPAAEAVVRASNALRPLGYGLIIHDAYRPWYVTKIFWDATPNHQKIFVADPKAGSKHNRGCAVDLSLYDLKTGEEVTMPSGYDEMTERAYADYSGGTAEERQLRSVLRHAMTKEGFEVNPTEWWHFDYRDWRQYPIMNIPFESIR</sequence>
<dbReference type="AlphaFoldDB" id="A0A1G7R3W2"/>
<keyword evidence="12" id="KW-1185">Reference proteome</keyword>
<evidence type="ECO:0000256" key="4">
    <source>
        <dbReference type="ARBA" id="ARBA00022801"/>
    </source>
</evidence>
<dbReference type="GO" id="GO:0008237">
    <property type="term" value="F:metallopeptidase activity"/>
    <property type="evidence" value="ECO:0007669"/>
    <property type="project" value="UniProtKB-KW"/>
</dbReference>
<evidence type="ECO:0000256" key="6">
    <source>
        <dbReference type="ARBA" id="ARBA00022997"/>
    </source>
</evidence>
<evidence type="ECO:0000256" key="5">
    <source>
        <dbReference type="ARBA" id="ARBA00022833"/>
    </source>
</evidence>
<proteinExistence type="inferred from homology"/>
<dbReference type="RefSeq" id="WP_083347232.1">
    <property type="nucleotide sequence ID" value="NZ_LT629690.1"/>
</dbReference>
<dbReference type="InterPro" id="IPR000755">
    <property type="entry name" value="A_A_dipeptidase"/>
</dbReference>
<dbReference type="InterPro" id="IPR009045">
    <property type="entry name" value="Zn_M74/Hedgehog-like"/>
</dbReference>
<dbReference type="Proteomes" id="UP000182427">
    <property type="component" value="Chromosome I"/>
</dbReference>
<dbReference type="SUPFAM" id="SSF55166">
    <property type="entry name" value="Hedgehog/DD-peptidase"/>
    <property type="match status" value="1"/>
</dbReference>
<dbReference type="OrthoDB" id="9801430at2"/>
<feature type="binding site" evidence="9">
    <location>
        <position position="150"/>
    </location>
    <ligand>
        <name>Zn(2+)</name>
        <dbReference type="ChEBI" id="CHEBI:29105"/>
        <note>catalytic</note>
    </ligand>
</feature>
<dbReference type="EC" id="3.4.13.22" evidence="9"/>
<dbReference type="GO" id="GO:0008270">
    <property type="term" value="F:zinc ion binding"/>
    <property type="evidence" value="ECO:0007669"/>
    <property type="project" value="UniProtKB-UniRule"/>
</dbReference>
<dbReference type="Gene3D" id="3.30.1380.10">
    <property type="match status" value="1"/>
</dbReference>
<comment type="function">
    <text evidence="9">Catalyzes hydrolysis of the D-alanyl-D-alanine dipeptide.</text>
</comment>
<feature type="signal peptide" evidence="10">
    <location>
        <begin position="1"/>
        <end position="20"/>
    </location>
</feature>
<keyword evidence="2 9" id="KW-0645">Protease</keyword>
<dbReference type="PROSITE" id="PS51257">
    <property type="entry name" value="PROKAR_LIPOPROTEIN"/>
    <property type="match status" value="1"/>
</dbReference>
<keyword evidence="6 9" id="KW-0224">Dipeptidase</keyword>
<accession>A0A1G7R3W2</accession>
<organism evidence="11 12">
    <name type="scientific">Terriglobus roseus</name>
    <dbReference type="NCBI Taxonomy" id="392734"/>
    <lineage>
        <taxon>Bacteria</taxon>
        <taxon>Pseudomonadati</taxon>
        <taxon>Acidobacteriota</taxon>
        <taxon>Terriglobia</taxon>
        <taxon>Terriglobales</taxon>
        <taxon>Acidobacteriaceae</taxon>
        <taxon>Terriglobus</taxon>
    </lineage>
</organism>
<comment type="catalytic activity">
    <reaction evidence="1 9">
        <text>D-alanyl-D-alanine + H2O = 2 D-alanine</text>
        <dbReference type="Rhea" id="RHEA:20661"/>
        <dbReference type="ChEBI" id="CHEBI:15377"/>
        <dbReference type="ChEBI" id="CHEBI:57416"/>
        <dbReference type="ChEBI" id="CHEBI:57822"/>
        <dbReference type="EC" id="3.4.13.22"/>
    </reaction>
</comment>
<name>A0A1G7R3W2_9BACT</name>
<comment type="similarity">
    <text evidence="9">Belongs to the peptidase M15D family.</text>
</comment>
<feature type="site" description="Transition state stabilizer" evidence="9">
    <location>
        <position position="121"/>
    </location>
</feature>
<dbReference type="CDD" id="cd14840">
    <property type="entry name" value="D-Ala-D-Ala_dipeptidase_Aad"/>
    <property type="match status" value="1"/>
</dbReference>
<evidence type="ECO:0000256" key="8">
    <source>
        <dbReference type="ARBA" id="ARBA00023316"/>
    </source>
</evidence>
<feature type="binding site" evidence="9">
    <location>
        <position position="218"/>
    </location>
    <ligand>
        <name>Zn(2+)</name>
        <dbReference type="ChEBI" id="CHEBI:29105"/>
        <note>catalytic</note>
    </ligand>
</feature>
<evidence type="ECO:0000313" key="12">
    <source>
        <dbReference type="Proteomes" id="UP000182427"/>
    </source>
</evidence>
<feature type="active site" description="Proton donor/acceptor" evidence="9">
    <location>
        <position position="215"/>
    </location>
</feature>
<keyword evidence="8" id="KW-0961">Cell wall biogenesis/degradation</keyword>
<keyword evidence="3 9" id="KW-0479">Metal-binding</keyword>
<feature type="binding site" evidence="9">
    <location>
        <position position="157"/>
    </location>
    <ligand>
        <name>Zn(2+)</name>
        <dbReference type="ChEBI" id="CHEBI:29105"/>
        <note>catalytic</note>
    </ligand>
</feature>
<evidence type="ECO:0000256" key="3">
    <source>
        <dbReference type="ARBA" id="ARBA00022723"/>
    </source>
</evidence>
<evidence type="ECO:0000256" key="1">
    <source>
        <dbReference type="ARBA" id="ARBA00001362"/>
    </source>
</evidence>
<dbReference type="GO" id="GO:0160237">
    <property type="term" value="F:D-Ala-D-Ala dipeptidase activity"/>
    <property type="evidence" value="ECO:0007669"/>
    <property type="project" value="UniProtKB-EC"/>
</dbReference>
<evidence type="ECO:0000256" key="2">
    <source>
        <dbReference type="ARBA" id="ARBA00022670"/>
    </source>
</evidence>
<reference evidence="11 12" key="1">
    <citation type="submission" date="2016-10" db="EMBL/GenBank/DDBJ databases">
        <authorList>
            <person name="de Groot N.N."/>
        </authorList>
    </citation>
    <scope>NUCLEOTIDE SEQUENCE [LARGE SCALE GENOMIC DNA]</scope>
    <source>
        <strain evidence="11 12">GAS232</strain>
    </source>
</reference>